<dbReference type="InterPro" id="IPR008928">
    <property type="entry name" value="6-hairpin_glycosidase_sf"/>
</dbReference>
<dbReference type="PANTHER" id="PTHR31616">
    <property type="entry name" value="TREHALASE"/>
    <property type="match status" value="1"/>
</dbReference>
<dbReference type="InterPro" id="IPR045582">
    <property type="entry name" value="Trehalase-like_N"/>
</dbReference>
<dbReference type="AlphaFoldDB" id="A0A5B8UCS2"/>
<dbReference type="Gene3D" id="1.50.10.10">
    <property type="match status" value="1"/>
</dbReference>
<feature type="domain" description="Trehalase-like N-terminal" evidence="2">
    <location>
        <begin position="10"/>
        <end position="170"/>
    </location>
</feature>
<dbReference type="GO" id="GO:0005975">
    <property type="term" value="P:carbohydrate metabolic process"/>
    <property type="evidence" value="ECO:0007669"/>
    <property type="project" value="InterPro"/>
</dbReference>
<sequence>MTKKKHGDYLPIEDYGIIGNLQTVALVSKRASIDFFCFPRFDSPSVFCKLLDAKKGGFFSITPQMKDAVVKQLYLPDSNVLVTRFFSEEGIAEIIDYMPIEGPGAIVRRVSTIRGKVDYQLCCAPRFDYASASHSIKKRGKDYLFVPGKKGFPCLLLQNEMDLEMDGDDVVANFSLKEDAYTSFVLRGDEEKEKETPKKFDDRTYQSTLRYWQNWIAQSNYEGHWEETVRRSALTLKLLICERHGSMVAAPTFSLPEAIGQGRNWDYRFTWIRDAAFAMHAFLQLGFLEEAQQFLEWVKRQSAEKELQLMFSVDGKTELTERCLDYLKGYKDSQPVRIGNAAHQQTQMDIYGELLETVYIFVRHGGDITYEYWKIIEHYVELVIANWQKPDHSIWEIRGEEREFLFSRMMCWVALDRAIKIGDNFSYPYDFIKWQDVRNKIYEDVYQNFWSEKKQSFVQSKGSENLDASALLMPILNMISPHSERWKKTMEAIDKELRSDVLVYRYREQNDEVDGLKGNEGTFTMCSFWFVECLALSGQTERAKENFEKMLGYANHLGLYAEQLGKKGEHLGNFPQAFTHLALISAAIELSDKPMETSRIQTRNKLMK</sequence>
<reference evidence="3 4" key="1">
    <citation type="journal article" date="2015" name="Int. J. Syst. Evol. Microbiol.">
        <title>Flavisolibacter ginsenosidimutans sp. nov., with ginsenoside-converting activity isolated from soil used for cultivating ginseng.</title>
        <authorList>
            <person name="Zhao Y."/>
            <person name="Liu Q."/>
            <person name="Kang M.S."/>
            <person name="Jin F."/>
            <person name="Yu H."/>
            <person name="Im W.T."/>
        </authorList>
    </citation>
    <scope>NUCLEOTIDE SEQUENCE [LARGE SCALE GENOMIC DNA]</scope>
    <source>
        <strain evidence="3 4">Gsoil 636</strain>
    </source>
</reference>
<name>A0A5B8UCS2_9BACT</name>
<dbReference type="GO" id="GO:0004553">
    <property type="term" value="F:hydrolase activity, hydrolyzing O-glycosyl compounds"/>
    <property type="evidence" value="ECO:0007669"/>
    <property type="project" value="UniProtKB-ARBA"/>
</dbReference>
<dbReference type="KEGG" id="fgg:FSB75_00580"/>
<dbReference type="SUPFAM" id="SSF48208">
    <property type="entry name" value="Six-hairpin glycosidases"/>
    <property type="match status" value="1"/>
</dbReference>
<proteinExistence type="predicted"/>
<organism evidence="3 4">
    <name type="scientific">Flavisolibacter ginsenosidimutans</name>
    <dbReference type="NCBI Taxonomy" id="661481"/>
    <lineage>
        <taxon>Bacteria</taxon>
        <taxon>Pseudomonadati</taxon>
        <taxon>Bacteroidota</taxon>
        <taxon>Chitinophagia</taxon>
        <taxon>Chitinophagales</taxon>
        <taxon>Chitinophagaceae</taxon>
        <taxon>Flavisolibacter</taxon>
    </lineage>
</organism>
<evidence type="ECO:0000259" key="1">
    <source>
        <dbReference type="Pfam" id="PF00723"/>
    </source>
</evidence>
<dbReference type="Pfam" id="PF19291">
    <property type="entry name" value="TREH_N"/>
    <property type="match status" value="1"/>
</dbReference>
<evidence type="ECO:0000259" key="2">
    <source>
        <dbReference type="Pfam" id="PF19291"/>
    </source>
</evidence>
<dbReference type="RefSeq" id="WP_146781391.1">
    <property type="nucleotide sequence ID" value="NZ_BAABIO010000006.1"/>
</dbReference>
<protein>
    <submittedName>
        <fullName evidence="3">Glycoside hydrolase family 15 protein</fullName>
    </submittedName>
</protein>
<dbReference type="Pfam" id="PF00723">
    <property type="entry name" value="Glyco_hydro_15"/>
    <property type="match status" value="1"/>
</dbReference>
<evidence type="ECO:0000313" key="4">
    <source>
        <dbReference type="Proteomes" id="UP000321204"/>
    </source>
</evidence>
<dbReference type="InterPro" id="IPR011613">
    <property type="entry name" value="GH15-like"/>
</dbReference>
<evidence type="ECO:0000313" key="3">
    <source>
        <dbReference type="EMBL" id="QEC54451.1"/>
    </source>
</evidence>
<gene>
    <name evidence="3" type="ORF">FSB75_00580</name>
</gene>
<keyword evidence="3" id="KW-0378">Hydrolase</keyword>
<dbReference type="InterPro" id="IPR012341">
    <property type="entry name" value="6hp_glycosidase-like_sf"/>
</dbReference>
<dbReference type="OrthoDB" id="3902805at2"/>
<feature type="domain" description="GH15-like" evidence="1">
    <location>
        <begin position="227"/>
        <end position="587"/>
    </location>
</feature>
<dbReference type="EMBL" id="CP042433">
    <property type="protein sequence ID" value="QEC54451.1"/>
    <property type="molecule type" value="Genomic_DNA"/>
</dbReference>
<keyword evidence="4" id="KW-1185">Reference proteome</keyword>
<dbReference type="PANTHER" id="PTHR31616:SF0">
    <property type="entry name" value="GLUCAN 1,4-ALPHA-GLUCOSIDASE"/>
    <property type="match status" value="1"/>
</dbReference>
<dbReference type="Proteomes" id="UP000321204">
    <property type="component" value="Chromosome"/>
</dbReference>
<accession>A0A5B8UCS2</accession>